<dbReference type="eggNOG" id="ENOG5033SNN">
    <property type="taxonomic scope" value="Bacteria"/>
</dbReference>
<accession>A0A0H3FES7</accession>
<protein>
    <submittedName>
        <fullName evidence="1">Uncharacterized protein</fullName>
    </submittedName>
</protein>
<name>A0A0H3FES7_RAHSY</name>
<evidence type="ECO:0000313" key="2">
    <source>
        <dbReference type="Proteomes" id="UP000007257"/>
    </source>
</evidence>
<dbReference type="EMBL" id="CP002505">
    <property type="protein sequence ID" value="ADW73492.1"/>
    <property type="molecule type" value="Genomic_DNA"/>
</dbReference>
<dbReference type="AlphaFoldDB" id="A0A0H3FES7"/>
<dbReference type="Proteomes" id="UP000007257">
    <property type="component" value="Chromosome"/>
</dbReference>
<gene>
    <name evidence="1" type="ordered locus">Rahaq_1874</name>
</gene>
<sequence>MKKAILVGCGAEIGANLLIQNDPAKDGFVIQTVVTNPPSLDKHYPELRPIDGIVARLAMAHPGIQSHTDIIDHDTLRIDGREVHFFFGDLAKDLPPQTGRFDIGFIATSKLDMDKNSPVARNMQELADVVLGVAEANELPSIYGCLEDLTRDDIDTIQRQVVGSGMYCLGSCQTNGMHASLRVLTEALRAIQCNASHIVSVETDIVHPDTPNGVLGTRSFEGRLQDARDNLRPSFSQIAMSQDKVMPWAPLVNTVSLRAPVHAPGYQINRFIVKDGGALTTGLIEAAIERVSGTHPHVVKASRSPLGSRAYAFERRCSTILSDQNHLLILRPAYLASQNLSEVIIQSFVNNTVGYSAVVRAVARSLALGLPVATFQGIEK</sequence>
<dbReference type="KEGG" id="rah:Rahaq_1874"/>
<dbReference type="RefSeq" id="WP_013575194.1">
    <property type="nucleotide sequence ID" value="NC_015061.1"/>
</dbReference>
<dbReference type="OrthoDB" id="6447901at2"/>
<evidence type="ECO:0000313" key="1">
    <source>
        <dbReference type="EMBL" id="ADW73492.1"/>
    </source>
</evidence>
<reference evidence="2" key="1">
    <citation type="submission" date="2011-01" db="EMBL/GenBank/DDBJ databases">
        <title>Complete sequence of chromosome of Rahnella sp. Y9602.</title>
        <authorList>
            <consortium name="US DOE Joint Genome Institute"/>
            <person name="Lucas S."/>
            <person name="Copeland A."/>
            <person name="Lapidus A."/>
            <person name="Cheng J.-F."/>
            <person name="Goodwin L."/>
            <person name="Pitluck S."/>
            <person name="Lu M."/>
            <person name="Detter J.C."/>
            <person name="Han C."/>
            <person name="Tapia R."/>
            <person name="Land M."/>
            <person name="Hauser L."/>
            <person name="Kyrpides N."/>
            <person name="Ivanova N."/>
            <person name="Ovchinnikova G."/>
            <person name="Pagani I."/>
            <person name="Sobecky P.A."/>
            <person name="Martinez R.J."/>
            <person name="Woyke T."/>
        </authorList>
    </citation>
    <scope>NUCLEOTIDE SEQUENCE [LARGE SCALE GENOMIC DNA]</scope>
    <source>
        <strain evidence="2">Y9602</strain>
    </source>
</reference>
<reference evidence="1 2" key="2">
    <citation type="journal article" date="2012" name="J. Bacteriol.">
        <title>Complete Genome Sequence of Rahnella sp. Strain Y9602, a Gammaproteobacterium Isolate from Metal- and Radionuclide-Contaminated Soil.</title>
        <authorList>
            <person name="Martinez R.J."/>
            <person name="Bruce D."/>
            <person name="Detter C."/>
            <person name="Goodwin L.A."/>
            <person name="Han J."/>
            <person name="Han C.S."/>
            <person name="Held B."/>
            <person name="Land M.L."/>
            <person name="Mikhailova N."/>
            <person name="Nolan M."/>
            <person name="Pennacchio L."/>
            <person name="Pitluck S."/>
            <person name="Tapia R."/>
            <person name="Woyke T."/>
            <person name="Sobecky P.A."/>
        </authorList>
    </citation>
    <scope>NUCLEOTIDE SEQUENCE [LARGE SCALE GENOMIC DNA]</scope>
    <source>
        <strain evidence="1 2">Y9602</strain>
    </source>
</reference>
<organism evidence="1 2">
    <name type="scientific">Rahnella sp. (strain Y9602)</name>
    <dbReference type="NCBI Taxonomy" id="2703885"/>
    <lineage>
        <taxon>Bacteria</taxon>
        <taxon>Pseudomonadati</taxon>
        <taxon>Pseudomonadota</taxon>
        <taxon>Gammaproteobacteria</taxon>
        <taxon>Enterobacterales</taxon>
        <taxon>Yersiniaceae</taxon>
        <taxon>Rahnella</taxon>
    </lineage>
</organism>
<proteinExistence type="predicted"/>
<dbReference type="HOGENOM" id="CLU_686863_0_0_6"/>